<evidence type="ECO:0000256" key="3">
    <source>
        <dbReference type="SAM" id="MobiDB-lite"/>
    </source>
</evidence>
<evidence type="ECO:0000256" key="1">
    <source>
        <dbReference type="ARBA" id="ARBA00022857"/>
    </source>
</evidence>
<dbReference type="Proteomes" id="UP001530315">
    <property type="component" value="Unassembled WGS sequence"/>
</dbReference>
<dbReference type="InterPro" id="IPR011032">
    <property type="entry name" value="GroES-like_sf"/>
</dbReference>
<dbReference type="SMART" id="SM00829">
    <property type="entry name" value="PKS_ER"/>
    <property type="match status" value="1"/>
</dbReference>
<dbReference type="Pfam" id="PF13602">
    <property type="entry name" value="ADH_zinc_N_2"/>
    <property type="match status" value="1"/>
</dbReference>
<dbReference type="GO" id="GO:0016491">
    <property type="term" value="F:oxidoreductase activity"/>
    <property type="evidence" value="ECO:0007669"/>
    <property type="project" value="UniProtKB-KW"/>
</dbReference>
<keyword evidence="1" id="KW-0521">NADP</keyword>
<feature type="compositionally biased region" description="Acidic residues" evidence="3">
    <location>
        <begin position="80"/>
        <end position="89"/>
    </location>
</feature>
<dbReference type="SUPFAM" id="SSF50129">
    <property type="entry name" value="GroES-like"/>
    <property type="match status" value="1"/>
</dbReference>
<accession>A0ABD3NXG4</accession>
<evidence type="ECO:0000313" key="6">
    <source>
        <dbReference type="Proteomes" id="UP001530315"/>
    </source>
</evidence>
<gene>
    <name evidence="5" type="ORF">ACHAW5_003608</name>
</gene>
<dbReference type="CDD" id="cd05286">
    <property type="entry name" value="QOR2"/>
    <property type="match status" value="1"/>
</dbReference>
<sequence>MTIPPTMRAVVVDSTGGIDVLTYRSDHPTPMRVPPGHALVRNEYAGLNFIDTYHRSGLYARECPFVIGQEGGGVVAGLHEDDDDDDDDPSSSSSAAVVKVGDRVAYGSLVGSYAEYSLVPVDRLVRVPDSIDMSVAVACMTQGLTAHYLSSSVGAGIARPGDWVLVYGAGSGTGRWTARMCQIRGYRVIGVTSRRKAEGYDDEAAAAAAFGCEELIVLENEPGRSYASYGSADVARRVMDVTAGNGCKLVIDGVGLSTYEISLDCLSIRGLFVSYGNASGPVPAFPVLRLLSRSAYVTRPKLNDYVATRDELLTRANEVFEWVRTGKLDIVIDRVFALDEAAAGHEYLEDGRTRGKVLYKI</sequence>
<evidence type="ECO:0000256" key="2">
    <source>
        <dbReference type="ARBA" id="ARBA00023002"/>
    </source>
</evidence>
<name>A0ABD3NXG4_9STRA</name>
<dbReference type="Pfam" id="PF08240">
    <property type="entry name" value="ADH_N"/>
    <property type="match status" value="1"/>
</dbReference>
<dbReference type="InterPro" id="IPR036291">
    <property type="entry name" value="NAD(P)-bd_dom_sf"/>
</dbReference>
<dbReference type="EMBL" id="JALLAZ020001113">
    <property type="protein sequence ID" value="KAL3780432.1"/>
    <property type="molecule type" value="Genomic_DNA"/>
</dbReference>
<protein>
    <recommendedName>
        <fullName evidence="4">Enoyl reductase (ER) domain-containing protein</fullName>
    </recommendedName>
</protein>
<proteinExistence type="predicted"/>
<keyword evidence="6" id="KW-1185">Reference proteome</keyword>
<comment type="caution">
    <text evidence="5">The sequence shown here is derived from an EMBL/GenBank/DDBJ whole genome shotgun (WGS) entry which is preliminary data.</text>
</comment>
<evidence type="ECO:0000259" key="4">
    <source>
        <dbReference type="SMART" id="SM00829"/>
    </source>
</evidence>
<dbReference type="Gene3D" id="3.40.50.720">
    <property type="entry name" value="NAD(P)-binding Rossmann-like Domain"/>
    <property type="match status" value="1"/>
</dbReference>
<reference evidence="5 6" key="1">
    <citation type="submission" date="2024-10" db="EMBL/GenBank/DDBJ databases">
        <title>Updated reference genomes for cyclostephanoid diatoms.</title>
        <authorList>
            <person name="Roberts W.R."/>
            <person name="Alverson A.J."/>
        </authorList>
    </citation>
    <scope>NUCLEOTIDE SEQUENCE [LARGE SCALE GENOMIC DNA]</scope>
    <source>
        <strain evidence="5 6">AJA276-08</strain>
    </source>
</reference>
<dbReference type="InterPro" id="IPR047618">
    <property type="entry name" value="QOR-like"/>
</dbReference>
<feature type="domain" description="Enoyl reductase (ER)" evidence="4">
    <location>
        <begin position="16"/>
        <end position="359"/>
    </location>
</feature>
<dbReference type="PANTHER" id="PTHR48106:SF13">
    <property type="entry name" value="QUINONE OXIDOREDUCTASE-RELATED"/>
    <property type="match status" value="1"/>
</dbReference>
<keyword evidence="2" id="KW-0560">Oxidoreductase</keyword>
<dbReference type="InterPro" id="IPR013154">
    <property type="entry name" value="ADH-like_N"/>
</dbReference>
<dbReference type="Gene3D" id="3.90.180.10">
    <property type="entry name" value="Medium-chain alcohol dehydrogenases, catalytic domain"/>
    <property type="match status" value="1"/>
</dbReference>
<dbReference type="PANTHER" id="PTHR48106">
    <property type="entry name" value="QUINONE OXIDOREDUCTASE PIG3-RELATED"/>
    <property type="match status" value="1"/>
</dbReference>
<dbReference type="SUPFAM" id="SSF51735">
    <property type="entry name" value="NAD(P)-binding Rossmann-fold domains"/>
    <property type="match status" value="1"/>
</dbReference>
<dbReference type="AlphaFoldDB" id="A0ABD3NXG4"/>
<evidence type="ECO:0000313" key="5">
    <source>
        <dbReference type="EMBL" id="KAL3780432.1"/>
    </source>
</evidence>
<dbReference type="InterPro" id="IPR020843">
    <property type="entry name" value="ER"/>
</dbReference>
<feature type="region of interest" description="Disordered" evidence="3">
    <location>
        <begin position="76"/>
        <end position="95"/>
    </location>
</feature>
<organism evidence="5 6">
    <name type="scientific">Stephanodiscus triporus</name>
    <dbReference type="NCBI Taxonomy" id="2934178"/>
    <lineage>
        <taxon>Eukaryota</taxon>
        <taxon>Sar</taxon>
        <taxon>Stramenopiles</taxon>
        <taxon>Ochrophyta</taxon>
        <taxon>Bacillariophyta</taxon>
        <taxon>Coscinodiscophyceae</taxon>
        <taxon>Thalassiosirophycidae</taxon>
        <taxon>Stephanodiscales</taxon>
        <taxon>Stephanodiscaceae</taxon>
        <taxon>Stephanodiscus</taxon>
    </lineage>
</organism>